<proteinExistence type="predicted"/>
<sequence>MAEIIFQCKVDAKRFYNHLLTYLKDYLTEHDILLNEDRYIVKILEGGLSALTFEKVKEAFFGFIVKIKTEDWYREILKERFYYEDPEEQQQIIEIIYSIQEGHREDLAVLLKESGEKPKIKEAIEQVFQENSSFSFDSFLKFRLRPYLQMLESYVEVSIDEYKMEQEYQMFIQTLREFLAGRDPKMDTLHLLFDEEITFFSSEFEEIKRGELTKMIDRKLLVNHPVYVDSASIAPLLSIAPKTIFLYAMEPDAPLVRTIQNIFEERVTVKSFQALRKIKEHETGAGDIGENRA</sequence>
<gene>
    <name evidence="1" type="ORF">P4447_09025</name>
</gene>
<organism evidence="1 2">
    <name type="scientific">Bacillus xiapuensis</name>
    <dbReference type="NCBI Taxonomy" id="2014075"/>
    <lineage>
        <taxon>Bacteria</taxon>
        <taxon>Bacillati</taxon>
        <taxon>Bacillota</taxon>
        <taxon>Bacilli</taxon>
        <taxon>Bacillales</taxon>
        <taxon>Bacillaceae</taxon>
        <taxon>Bacillus</taxon>
    </lineage>
</organism>
<dbReference type="EMBL" id="JARMQG010000098">
    <property type="protein sequence ID" value="MED3562597.1"/>
    <property type="molecule type" value="Genomic_DNA"/>
</dbReference>
<keyword evidence="2" id="KW-1185">Reference proteome</keyword>
<dbReference type="Pfam" id="PF08812">
    <property type="entry name" value="YtxC"/>
    <property type="match status" value="1"/>
</dbReference>
<protein>
    <submittedName>
        <fullName evidence="1">Sporulation protein YtxC</fullName>
    </submittedName>
</protein>
<accession>A0ABU6NBC6</accession>
<comment type="caution">
    <text evidence="1">The sequence shown here is derived from an EMBL/GenBank/DDBJ whole genome shotgun (WGS) entry which is preliminary data.</text>
</comment>
<dbReference type="InterPro" id="IPR014199">
    <property type="entry name" value="Spore_YtxC"/>
</dbReference>
<evidence type="ECO:0000313" key="1">
    <source>
        <dbReference type="EMBL" id="MED3562597.1"/>
    </source>
</evidence>
<reference evidence="1 2" key="1">
    <citation type="submission" date="2023-03" db="EMBL/GenBank/DDBJ databases">
        <title>Bacillus Genome Sequencing.</title>
        <authorList>
            <person name="Dunlap C."/>
        </authorList>
    </citation>
    <scope>NUCLEOTIDE SEQUENCE [LARGE SCALE GENOMIC DNA]</scope>
    <source>
        <strain evidence="1 2">B-14544</strain>
    </source>
</reference>
<evidence type="ECO:0000313" key="2">
    <source>
        <dbReference type="Proteomes" id="UP001330749"/>
    </source>
</evidence>
<dbReference type="RefSeq" id="WP_327967530.1">
    <property type="nucleotide sequence ID" value="NZ_JARMQG010000098.1"/>
</dbReference>
<name>A0ABU6NBC6_9BACI</name>
<dbReference type="Proteomes" id="UP001330749">
    <property type="component" value="Unassembled WGS sequence"/>
</dbReference>